<evidence type="ECO:0000313" key="3">
    <source>
        <dbReference type="Proteomes" id="UP000602198"/>
    </source>
</evidence>
<feature type="compositionally biased region" description="Basic and acidic residues" evidence="1">
    <location>
        <begin position="49"/>
        <end position="61"/>
    </location>
</feature>
<protein>
    <submittedName>
        <fullName evidence="2">Uncharacterized protein</fullName>
    </submittedName>
</protein>
<proteinExistence type="predicted"/>
<reference evidence="2 3" key="1">
    <citation type="submission" date="2021-01" db="EMBL/GenBank/DDBJ databases">
        <title>WGS of actinomycetes isolated from Thailand.</title>
        <authorList>
            <person name="Thawai C."/>
        </authorList>
    </citation>
    <scope>NUCLEOTIDE SEQUENCE [LARGE SCALE GENOMIC DNA]</scope>
    <source>
        <strain evidence="2 3">LPG 2</strain>
    </source>
</reference>
<gene>
    <name evidence="2" type="ORF">JK358_00470</name>
</gene>
<accession>A0ABS1LX31</accession>
<dbReference type="Proteomes" id="UP000602198">
    <property type="component" value="Unassembled WGS sequence"/>
</dbReference>
<feature type="region of interest" description="Disordered" evidence="1">
    <location>
        <begin position="33"/>
        <end position="61"/>
    </location>
</feature>
<comment type="caution">
    <text evidence="2">The sequence shown here is derived from an EMBL/GenBank/DDBJ whole genome shotgun (WGS) entry which is preliminary data.</text>
</comment>
<evidence type="ECO:0000313" key="2">
    <source>
        <dbReference type="EMBL" id="MBL1072862.1"/>
    </source>
</evidence>
<name>A0ABS1LX31_9NOCA</name>
<keyword evidence="3" id="KW-1185">Reference proteome</keyword>
<dbReference type="RefSeq" id="WP_201941989.1">
    <property type="nucleotide sequence ID" value="NZ_JAERRJ010000001.1"/>
</dbReference>
<sequence length="103" mass="11668">MNWAARIEAITEEHSSAVQRLENRIIEIDERARAAMDEPGESAGTDAFEGTRQDPEEQRAQAERERLLLQDAAARAASLRAGNRDTYVLPTDWTEADEARWLE</sequence>
<evidence type="ECO:0000256" key="1">
    <source>
        <dbReference type="SAM" id="MobiDB-lite"/>
    </source>
</evidence>
<organism evidence="2 3">
    <name type="scientific">Nocardia acididurans</name>
    <dbReference type="NCBI Taxonomy" id="2802282"/>
    <lineage>
        <taxon>Bacteria</taxon>
        <taxon>Bacillati</taxon>
        <taxon>Actinomycetota</taxon>
        <taxon>Actinomycetes</taxon>
        <taxon>Mycobacteriales</taxon>
        <taxon>Nocardiaceae</taxon>
        <taxon>Nocardia</taxon>
    </lineage>
</organism>
<dbReference type="EMBL" id="JAERRJ010000001">
    <property type="protein sequence ID" value="MBL1072862.1"/>
    <property type="molecule type" value="Genomic_DNA"/>
</dbReference>